<protein>
    <recommendedName>
        <fullName evidence="3">DUF924 domain-containing protein</fullName>
    </recommendedName>
</protein>
<dbReference type="Gene3D" id="1.20.58.320">
    <property type="entry name" value="TPR-like"/>
    <property type="match status" value="1"/>
</dbReference>
<dbReference type="Proteomes" id="UP000035860">
    <property type="component" value="Unassembled WGS sequence"/>
</dbReference>
<dbReference type="Pfam" id="PF06041">
    <property type="entry name" value="DUF924"/>
    <property type="match status" value="1"/>
</dbReference>
<dbReference type="Gene3D" id="1.25.40.10">
    <property type="entry name" value="Tetratricopeptide repeat domain"/>
    <property type="match status" value="1"/>
</dbReference>
<name>A0A066UJQ6_9GAMM</name>
<keyword evidence="2" id="KW-1185">Reference proteome</keyword>
<sequence length="185" mass="21657">MIYTTNEMANRVLNFWFDADNKPFWFAKSDEFDHKIAEQFEDLIDQARAGELWGWRTDHYGRLAEIIILDQFSRNVYRDTPKAFAADDVVLILAQEAVALVGFNELPVDFRIFAAMPFMHSESLIIHERAVDIFGRIGDAVTLDFEHRHKDIIERFGRYPHRNEILGRESTAEELEFLKEPNSSF</sequence>
<evidence type="ECO:0000313" key="2">
    <source>
        <dbReference type="Proteomes" id="UP000035860"/>
    </source>
</evidence>
<organism evidence="1 2">
    <name type="scientific">Moraxella bovoculi 237</name>
    <dbReference type="NCBI Taxonomy" id="743974"/>
    <lineage>
        <taxon>Bacteria</taxon>
        <taxon>Pseudomonadati</taxon>
        <taxon>Pseudomonadota</taxon>
        <taxon>Gammaproteobacteria</taxon>
        <taxon>Moraxellales</taxon>
        <taxon>Moraxellaceae</taxon>
        <taxon>Moraxella</taxon>
    </lineage>
</organism>
<evidence type="ECO:0000313" key="1">
    <source>
        <dbReference type="EMBL" id="KDN24404.1"/>
    </source>
</evidence>
<accession>A0A066UJQ6</accession>
<comment type="caution">
    <text evidence="1">The sequence shown here is derived from an EMBL/GenBank/DDBJ whole genome shotgun (WGS) entry which is preliminary data.</text>
</comment>
<dbReference type="SUPFAM" id="SSF48452">
    <property type="entry name" value="TPR-like"/>
    <property type="match status" value="1"/>
</dbReference>
<dbReference type="eggNOG" id="COG3803">
    <property type="taxonomic scope" value="Bacteria"/>
</dbReference>
<proteinExistence type="predicted"/>
<evidence type="ECO:0008006" key="3">
    <source>
        <dbReference type="Google" id="ProtNLM"/>
    </source>
</evidence>
<dbReference type="InterPro" id="IPR010323">
    <property type="entry name" value="DUF924"/>
</dbReference>
<dbReference type="InterPro" id="IPR011990">
    <property type="entry name" value="TPR-like_helical_dom_sf"/>
</dbReference>
<reference evidence="1 2" key="1">
    <citation type="journal article" date="2014" name="Genome Announc.">
        <title>Draft Genome Sequence of Moraxella bovoculi Strain 237T (ATCC BAA-1259T) Isolated from a Calf with Infectious Bovine Keratoconjunctivitis.</title>
        <authorList>
            <person name="Calcutt M.J."/>
            <person name="Foecking M.F."/>
            <person name="Martin N.T."/>
            <person name="Mhlanga-Mutangadura T."/>
            <person name="Reilly T.J."/>
        </authorList>
    </citation>
    <scope>NUCLEOTIDE SEQUENCE [LARGE SCALE GENOMIC DNA]</scope>
    <source>
        <strain evidence="1 2">237</strain>
    </source>
</reference>
<gene>
    <name evidence="1" type="ORF">MBO_09668</name>
</gene>
<dbReference type="AlphaFoldDB" id="A0A066UJQ6"/>
<dbReference type="EMBL" id="AOMT01000043">
    <property type="protein sequence ID" value="KDN24404.1"/>
    <property type="molecule type" value="Genomic_DNA"/>
</dbReference>